<dbReference type="Pfam" id="PF02701">
    <property type="entry name" value="Zn_ribbon_Dof"/>
    <property type="match status" value="1"/>
</dbReference>
<sequence length="487" mass="53029">MSEGRDPAIKLFGRKIPLQEGQTPMDEGDVADSGLAAELPPPPEKDTCREKAKIEVANKLGAPGELDPKEALNSFVLNNSAVVVEETSTESAKAVEEPQPEQDHKEADISGQDKVLKKPDKVLPCPRCNSMDTKFCYYNNYNVNQPRHFCKNCQRYWTAGGSMRNVPVGAGRRKNKHTGSAYRHTVITPDSLASVQVDVPDLIDRKLLSPPFKVNGTILKFGPDAPLCESMASILNLGEQNLASQLDFTTGAENREETSCSSACKPEENGFPEKTQQNPMNSYSNGITPLPHIQYFPGPPWASHWNPGWNNFAAAMAATGCSPELLPVQDNGILTQMSWHQPALITSAFCPPPLPFPFISPSFWGWTGGPWNLPWLGSSSNVVSLSSSKSTSYCSANVSPTLGKHSREEKTEKSLWIPKTLRIDDPDEAAKSSIFATLGIKHDEVSKFKAFSSNTGNGKGDSSKTSLALHANPAALSRSRSFQEIIS</sequence>
<keyword evidence="6" id="KW-0804">Transcription</keyword>
<keyword evidence="12" id="KW-1185">Reference proteome</keyword>
<comment type="subcellular location">
    <subcellularLocation>
        <location evidence="8">Nucleus</location>
    </subcellularLocation>
</comment>
<comment type="caution">
    <text evidence="11">The sequence shown here is derived from an EMBL/GenBank/DDBJ whole genome shotgun (WGS) entry which is preliminary data.</text>
</comment>
<feature type="region of interest" description="Disordered" evidence="9">
    <location>
        <begin position="257"/>
        <end position="279"/>
    </location>
</feature>
<organism evidence="11 12">
    <name type="scientific">Dendrobium thyrsiflorum</name>
    <name type="common">Pinecone-like raceme dendrobium</name>
    <name type="synonym">Orchid</name>
    <dbReference type="NCBI Taxonomy" id="117978"/>
    <lineage>
        <taxon>Eukaryota</taxon>
        <taxon>Viridiplantae</taxon>
        <taxon>Streptophyta</taxon>
        <taxon>Embryophyta</taxon>
        <taxon>Tracheophyta</taxon>
        <taxon>Spermatophyta</taxon>
        <taxon>Magnoliopsida</taxon>
        <taxon>Liliopsida</taxon>
        <taxon>Asparagales</taxon>
        <taxon>Orchidaceae</taxon>
        <taxon>Epidendroideae</taxon>
        <taxon>Malaxideae</taxon>
        <taxon>Dendrobiinae</taxon>
        <taxon>Dendrobium</taxon>
    </lineage>
</organism>
<evidence type="ECO:0000256" key="5">
    <source>
        <dbReference type="ARBA" id="ARBA00023125"/>
    </source>
</evidence>
<evidence type="ECO:0000256" key="6">
    <source>
        <dbReference type="ARBA" id="ARBA00023163"/>
    </source>
</evidence>
<dbReference type="AlphaFoldDB" id="A0ABD0VVP7"/>
<evidence type="ECO:0000256" key="1">
    <source>
        <dbReference type="ARBA" id="ARBA00022723"/>
    </source>
</evidence>
<evidence type="ECO:0000256" key="7">
    <source>
        <dbReference type="ARBA" id="ARBA00023242"/>
    </source>
</evidence>
<keyword evidence="2 8" id="KW-0863">Zinc-finger</keyword>
<gene>
    <name evidence="11" type="ORF">M5K25_003160</name>
</gene>
<evidence type="ECO:0000313" key="12">
    <source>
        <dbReference type="Proteomes" id="UP001552299"/>
    </source>
</evidence>
<feature type="compositionally biased region" description="Basic and acidic residues" evidence="9">
    <location>
        <begin position="93"/>
        <end position="108"/>
    </location>
</feature>
<dbReference type="EMBL" id="JANQDX010000003">
    <property type="protein sequence ID" value="KAL0926906.1"/>
    <property type="molecule type" value="Genomic_DNA"/>
</dbReference>
<evidence type="ECO:0000256" key="9">
    <source>
        <dbReference type="SAM" id="MobiDB-lite"/>
    </source>
</evidence>
<dbReference type="GO" id="GO:0005634">
    <property type="term" value="C:nucleus"/>
    <property type="evidence" value="ECO:0007669"/>
    <property type="project" value="UniProtKB-SubCell"/>
</dbReference>
<feature type="region of interest" description="Disordered" evidence="9">
    <location>
        <begin position="1"/>
        <end position="47"/>
    </location>
</feature>
<proteinExistence type="predicted"/>
<keyword evidence="7 8" id="KW-0539">Nucleus</keyword>
<dbReference type="GO" id="GO:0008270">
    <property type="term" value="F:zinc ion binding"/>
    <property type="evidence" value="ECO:0007669"/>
    <property type="project" value="UniProtKB-KW"/>
</dbReference>
<evidence type="ECO:0000259" key="10">
    <source>
        <dbReference type="PROSITE" id="PS50884"/>
    </source>
</evidence>
<dbReference type="InterPro" id="IPR003851">
    <property type="entry name" value="Znf_Dof"/>
</dbReference>
<protein>
    <recommendedName>
        <fullName evidence="10">Dof-type domain-containing protein</fullName>
    </recommendedName>
</protein>
<dbReference type="InterPro" id="IPR045174">
    <property type="entry name" value="Dof"/>
</dbReference>
<evidence type="ECO:0000256" key="4">
    <source>
        <dbReference type="ARBA" id="ARBA00023015"/>
    </source>
</evidence>
<keyword evidence="4" id="KW-0805">Transcription regulation</keyword>
<evidence type="ECO:0000313" key="11">
    <source>
        <dbReference type="EMBL" id="KAL0926906.1"/>
    </source>
</evidence>
<evidence type="ECO:0000256" key="3">
    <source>
        <dbReference type="ARBA" id="ARBA00022833"/>
    </source>
</evidence>
<name>A0ABD0VVP7_DENTH</name>
<accession>A0ABD0VVP7</accession>
<dbReference type="Proteomes" id="UP001552299">
    <property type="component" value="Unassembled WGS sequence"/>
</dbReference>
<dbReference type="PANTHER" id="PTHR31089:SF47">
    <property type="entry name" value="DOF-TYPE DOMAIN-CONTAINING PROTEIN"/>
    <property type="match status" value="1"/>
</dbReference>
<dbReference type="PROSITE" id="PS01361">
    <property type="entry name" value="ZF_DOF_1"/>
    <property type="match status" value="1"/>
</dbReference>
<dbReference type="GO" id="GO:0003677">
    <property type="term" value="F:DNA binding"/>
    <property type="evidence" value="ECO:0007669"/>
    <property type="project" value="UniProtKB-UniRule"/>
</dbReference>
<dbReference type="PROSITE" id="PS50884">
    <property type="entry name" value="ZF_DOF_2"/>
    <property type="match status" value="1"/>
</dbReference>
<feature type="domain" description="Dof-type" evidence="10">
    <location>
        <begin position="123"/>
        <end position="177"/>
    </location>
</feature>
<reference evidence="11 12" key="1">
    <citation type="journal article" date="2024" name="Plant Biotechnol. J.">
        <title>Dendrobium thyrsiflorum genome and its molecular insights into genes involved in important horticultural traits.</title>
        <authorList>
            <person name="Chen B."/>
            <person name="Wang J.Y."/>
            <person name="Zheng P.J."/>
            <person name="Li K.L."/>
            <person name="Liang Y.M."/>
            <person name="Chen X.F."/>
            <person name="Zhang C."/>
            <person name="Zhao X."/>
            <person name="He X."/>
            <person name="Zhang G.Q."/>
            <person name="Liu Z.J."/>
            <person name="Xu Q."/>
        </authorList>
    </citation>
    <scope>NUCLEOTIDE SEQUENCE [LARGE SCALE GENOMIC DNA]</scope>
    <source>
        <strain evidence="11">GZMU011</strain>
    </source>
</reference>
<dbReference type="PANTHER" id="PTHR31089">
    <property type="entry name" value="CYCLIC DOF FACTOR 2"/>
    <property type="match status" value="1"/>
</dbReference>
<keyword evidence="5 8" id="KW-0238">DNA-binding</keyword>
<evidence type="ECO:0000256" key="2">
    <source>
        <dbReference type="ARBA" id="ARBA00022771"/>
    </source>
</evidence>
<keyword evidence="3" id="KW-0862">Zinc</keyword>
<keyword evidence="1" id="KW-0479">Metal-binding</keyword>
<feature type="region of interest" description="Disordered" evidence="9">
    <location>
        <begin position="87"/>
        <end position="111"/>
    </location>
</feature>
<evidence type="ECO:0000256" key="8">
    <source>
        <dbReference type="PROSITE-ProRule" id="PRU00071"/>
    </source>
</evidence>